<comment type="caution">
    <text evidence="2">The sequence shown here is derived from an EMBL/GenBank/DDBJ whole genome shotgun (WGS) entry which is preliminary data.</text>
</comment>
<feature type="signal peptide" evidence="1">
    <location>
        <begin position="1"/>
        <end position="27"/>
    </location>
</feature>
<dbReference type="RefSeq" id="WP_127914570.1">
    <property type="nucleotide sequence ID" value="NZ_RKLP01000001.1"/>
</dbReference>
<proteinExistence type="predicted"/>
<sequence>MTEFSATTAGIAAFGATAATLATQAEAAGAAAAVAGPALLGPVFGLIGGEFVAAFGGAQTAHAAQLERLASAWASMSEAAITTAATYDTTDDATAATLSATGVAS</sequence>
<dbReference type="InterPro" id="IPR022536">
    <property type="entry name" value="EspC"/>
</dbReference>
<feature type="chain" id="PRO_5019321077" description="Excreted virulence factor EspC (Type VII ESX diderm)" evidence="1">
    <location>
        <begin position="28"/>
        <end position="105"/>
    </location>
</feature>
<keyword evidence="3" id="KW-1185">Reference proteome</keyword>
<evidence type="ECO:0000313" key="2">
    <source>
        <dbReference type="EMBL" id="RVW11450.1"/>
    </source>
</evidence>
<gene>
    <name evidence="2" type="ORF">EGT67_03300</name>
</gene>
<dbReference type="Proteomes" id="UP000286208">
    <property type="component" value="Unassembled WGS sequence"/>
</dbReference>
<keyword evidence="1" id="KW-0732">Signal</keyword>
<reference evidence="2 3" key="1">
    <citation type="submission" date="2018-11" db="EMBL/GenBank/DDBJ databases">
        <title>Rhodococcus spongicola sp. nov. and Rhodococcus xishaensis sp. nov. from marine sponges.</title>
        <authorList>
            <person name="Li L."/>
            <person name="Lin H.W."/>
        </authorList>
    </citation>
    <scope>NUCLEOTIDE SEQUENCE [LARGE SCALE GENOMIC DNA]</scope>
    <source>
        <strain evidence="2 3">CCTCC AB2014297</strain>
    </source>
</reference>
<evidence type="ECO:0000256" key="1">
    <source>
        <dbReference type="SAM" id="SignalP"/>
    </source>
</evidence>
<dbReference type="EMBL" id="RKLP01000001">
    <property type="protein sequence ID" value="RVW11450.1"/>
    <property type="molecule type" value="Genomic_DNA"/>
</dbReference>
<dbReference type="AlphaFoldDB" id="A0A438BKH9"/>
<organism evidence="2 3">
    <name type="scientific">Prescottella agglutinans</name>
    <dbReference type="NCBI Taxonomy" id="1644129"/>
    <lineage>
        <taxon>Bacteria</taxon>
        <taxon>Bacillati</taxon>
        <taxon>Actinomycetota</taxon>
        <taxon>Actinomycetes</taxon>
        <taxon>Mycobacteriales</taxon>
        <taxon>Nocardiaceae</taxon>
        <taxon>Prescottella</taxon>
    </lineage>
</organism>
<protein>
    <recommendedName>
        <fullName evidence="4">Excreted virulence factor EspC (Type VII ESX diderm)</fullName>
    </recommendedName>
</protein>
<evidence type="ECO:0000313" key="3">
    <source>
        <dbReference type="Proteomes" id="UP000286208"/>
    </source>
</evidence>
<dbReference type="Pfam" id="PF10824">
    <property type="entry name" value="T7SS_ESX_EspC"/>
    <property type="match status" value="1"/>
</dbReference>
<name>A0A438BKH9_9NOCA</name>
<dbReference type="GO" id="GO:0009306">
    <property type="term" value="P:protein secretion"/>
    <property type="evidence" value="ECO:0007669"/>
    <property type="project" value="InterPro"/>
</dbReference>
<accession>A0A438BKH9</accession>
<evidence type="ECO:0008006" key="4">
    <source>
        <dbReference type="Google" id="ProtNLM"/>
    </source>
</evidence>